<name>A0A451A6T5_9GAMM</name>
<sequence length="71" mass="8037">MKVFGSGLTGLGIGKIRIPGEPMRGPRLIPFQSRCAALTCSIWKIFDKMIENFDDTLRKSLQNTNYLPHEK</sequence>
<dbReference type="EMBL" id="CAADFX010000300">
    <property type="protein sequence ID" value="VFK64923.1"/>
    <property type="molecule type" value="Genomic_DNA"/>
</dbReference>
<dbReference type="EMBL" id="CAADFV010000282">
    <property type="protein sequence ID" value="VFK71414.1"/>
    <property type="molecule type" value="Genomic_DNA"/>
</dbReference>
<evidence type="ECO:0000313" key="1">
    <source>
        <dbReference type="EMBL" id="VFK61745.1"/>
    </source>
</evidence>
<gene>
    <name evidence="2" type="ORF">BECKTUN1418D_GA0071000_13002</name>
    <name evidence="3" type="ORF">BECKTUN1418E_GA0071001_12822</name>
    <name evidence="1" type="ORF">BECKTUN1418F_GA0071002_12702</name>
</gene>
<evidence type="ECO:0000313" key="3">
    <source>
        <dbReference type="EMBL" id="VFK71414.1"/>
    </source>
</evidence>
<evidence type="ECO:0000313" key="2">
    <source>
        <dbReference type="EMBL" id="VFK64923.1"/>
    </source>
</evidence>
<accession>A0A451A6T5</accession>
<proteinExistence type="predicted"/>
<organism evidence="1">
    <name type="scientific">Candidatus Kentrum sp. TUN</name>
    <dbReference type="NCBI Taxonomy" id="2126343"/>
    <lineage>
        <taxon>Bacteria</taxon>
        <taxon>Pseudomonadati</taxon>
        <taxon>Pseudomonadota</taxon>
        <taxon>Gammaproteobacteria</taxon>
        <taxon>Candidatus Kentrum</taxon>
    </lineage>
</organism>
<dbReference type="EMBL" id="CAADFY010000270">
    <property type="protein sequence ID" value="VFK61745.1"/>
    <property type="molecule type" value="Genomic_DNA"/>
</dbReference>
<protein>
    <submittedName>
        <fullName evidence="1">Uncharacterized protein</fullName>
    </submittedName>
</protein>
<reference evidence="1" key="1">
    <citation type="submission" date="2019-02" db="EMBL/GenBank/DDBJ databases">
        <authorList>
            <person name="Gruber-Vodicka R. H."/>
            <person name="Seah K. B. B."/>
        </authorList>
    </citation>
    <scope>NUCLEOTIDE SEQUENCE</scope>
    <source>
        <strain evidence="2">BECK_BY1</strain>
        <strain evidence="3">BECK_BY2</strain>
        <strain evidence="1">BECK_BY3</strain>
    </source>
</reference>
<dbReference type="AlphaFoldDB" id="A0A451A6T5"/>